<dbReference type="RefSeq" id="WP_104848840.1">
    <property type="nucleotide sequence ID" value="NZ_PKOZ01000003.1"/>
</dbReference>
<dbReference type="GO" id="GO:0004342">
    <property type="term" value="F:glucosamine-6-phosphate deaminase activity"/>
    <property type="evidence" value="ECO:0007669"/>
    <property type="project" value="InterPro"/>
</dbReference>
<name>A0A2S7N102_9BACI</name>
<dbReference type="SUPFAM" id="SSF100950">
    <property type="entry name" value="NagB/RpiA/CoA transferase-like"/>
    <property type="match status" value="1"/>
</dbReference>
<dbReference type="PROSITE" id="PS01161">
    <property type="entry name" value="GLC_GALNAC_ISOMERASE"/>
    <property type="match status" value="1"/>
</dbReference>
<evidence type="ECO:0000256" key="2">
    <source>
        <dbReference type="ARBA" id="ARBA00023277"/>
    </source>
</evidence>
<dbReference type="CDD" id="cd01399">
    <property type="entry name" value="GlcN6P_deaminase"/>
    <property type="match status" value="1"/>
</dbReference>
<dbReference type="GO" id="GO:0005975">
    <property type="term" value="P:carbohydrate metabolic process"/>
    <property type="evidence" value="ECO:0007669"/>
    <property type="project" value="InterPro"/>
</dbReference>
<dbReference type="InterPro" id="IPR004547">
    <property type="entry name" value="Glucosamine6P_isomerase"/>
</dbReference>
<dbReference type="GO" id="GO:0005737">
    <property type="term" value="C:cytoplasm"/>
    <property type="evidence" value="ECO:0007669"/>
    <property type="project" value="TreeGrafter"/>
</dbReference>
<organism evidence="4 5">
    <name type="scientific">Pradoshia eiseniae</name>
    <dbReference type="NCBI Taxonomy" id="2064768"/>
    <lineage>
        <taxon>Bacteria</taxon>
        <taxon>Bacillati</taxon>
        <taxon>Bacillota</taxon>
        <taxon>Bacilli</taxon>
        <taxon>Bacillales</taxon>
        <taxon>Bacillaceae</taxon>
        <taxon>Pradoshia</taxon>
    </lineage>
</organism>
<dbReference type="GO" id="GO:0042802">
    <property type="term" value="F:identical protein binding"/>
    <property type="evidence" value="ECO:0007669"/>
    <property type="project" value="TreeGrafter"/>
</dbReference>
<dbReference type="Pfam" id="PF01182">
    <property type="entry name" value="Glucosamine_iso"/>
    <property type="match status" value="1"/>
</dbReference>
<accession>A0A2S7N102</accession>
<dbReference type="PANTHER" id="PTHR11280:SF5">
    <property type="entry name" value="GLUCOSAMINE-6-PHOSPHATE ISOMERASE"/>
    <property type="match status" value="1"/>
</dbReference>
<reference evidence="4 5" key="1">
    <citation type="submission" date="2017-12" db="EMBL/GenBank/DDBJ databases">
        <title>Taxonomic description and draft genome of Pradoshia cofamensis Gen. nov., sp. nov., a thermotolerant bacillale isolated from anterior gut of earthworm Eisenia fetida.</title>
        <authorList>
            <person name="Saha T."/>
            <person name="Chakraborty R."/>
        </authorList>
    </citation>
    <scope>NUCLEOTIDE SEQUENCE [LARGE SCALE GENOMIC DNA]</scope>
    <source>
        <strain evidence="4 5">EAG3</strain>
    </source>
</reference>
<dbReference type="Gene3D" id="3.40.50.1360">
    <property type="match status" value="1"/>
</dbReference>
<sequence length="243" mass="27649">MNYAIFQNYEEMSYSAAEIIVQEVHEKPDLFICLPMGYTHVRLLEILVDYAKEGRVDFSRCRFVGLFEWVGAHPAKRESCQYFLYNAFLSKIKVPNRQVYLFNGKSSNPYEECQKMDEFIFEQGGLDLVILGIGTNGHIGINEPGSSFAAYSHISELGANTRLFGQRLVRKDGPLTKAYTLGIKHLLGAREIFILANGLDKAKIIRRTVNESFDPQMPANALKLHRNTTFLLDREAGSLLRIF</sequence>
<dbReference type="GO" id="GO:0019262">
    <property type="term" value="P:N-acetylneuraminate catabolic process"/>
    <property type="evidence" value="ECO:0007669"/>
    <property type="project" value="TreeGrafter"/>
</dbReference>
<dbReference type="OrthoDB" id="9791139at2"/>
<evidence type="ECO:0000259" key="3">
    <source>
        <dbReference type="Pfam" id="PF01182"/>
    </source>
</evidence>
<comment type="caution">
    <text evidence="4">The sequence shown here is derived from an EMBL/GenBank/DDBJ whole genome shotgun (WGS) entry which is preliminary data.</text>
</comment>
<dbReference type="InterPro" id="IPR037171">
    <property type="entry name" value="NagB/RpiA_transferase-like"/>
</dbReference>
<keyword evidence="1" id="KW-0378">Hydrolase</keyword>
<dbReference type="InterPro" id="IPR018321">
    <property type="entry name" value="Glucosamine6P_isomerase_CS"/>
</dbReference>
<keyword evidence="2" id="KW-0119">Carbohydrate metabolism</keyword>
<keyword evidence="5" id="KW-1185">Reference proteome</keyword>
<dbReference type="GO" id="GO:0006046">
    <property type="term" value="P:N-acetylglucosamine catabolic process"/>
    <property type="evidence" value="ECO:0007669"/>
    <property type="project" value="TreeGrafter"/>
</dbReference>
<proteinExistence type="predicted"/>
<dbReference type="GO" id="GO:0006043">
    <property type="term" value="P:glucosamine catabolic process"/>
    <property type="evidence" value="ECO:0007669"/>
    <property type="project" value="TreeGrafter"/>
</dbReference>
<dbReference type="InterPro" id="IPR006148">
    <property type="entry name" value="Glc/Gal-6P_isomerase"/>
</dbReference>
<feature type="domain" description="Glucosamine/galactosamine-6-phosphate isomerase" evidence="3">
    <location>
        <begin position="15"/>
        <end position="229"/>
    </location>
</feature>
<gene>
    <name evidence="4" type="ORF">CYL18_07315</name>
</gene>
<evidence type="ECO:0000313" key="5">
    <source>
        <dbReference type="Proteomes" id="UP000239663"/>
    </source>
</evidence>
<dbReference type="Proteomes" id="UP000239663">
    <property type="component" value="Unassembled WGS sequence"/>
</dbReference>
<protein>
    <recommendedName>
        <fullName evidence="3">Glucosamine/galactosamine-6-phosphate isomerase domain-containing protein</fullName>
    </recommendedName>
</protein>
<evidence type="ECO:0000256" key="1">
    <source>
        <dbReference type="ARBA" id="ARBA00022801"/>
    </source>
</evidence>
<dbReference type="PANTHER" id="PTHR11280">
    <property type="entry name" value="GLUCOSAMINE-6-PHOSPHATE ISOMERASE"/>
    <property type="match status" value="1"/>
</dbReference>
<dbReference type="AlphaFoldDB" id="A0A2S7N102"/>
<evidence type="ECO:0000313" key="4">
    <source>
        <dbReference type="EMBL" id="PQD95693.1"/>
    </source>
</evidence>
<dbReference type="EMBL" id="PKOZ01000003">
    <property type="protein sequence ID" value="PQD95693.1"/>
    <property type="molecule type" value="Genomic_DNA"/>
</dbReference>